<feature type="region of interest" description="Disordered" evidence="1">
    <location>
        <begin position="393"/>
        <end position="418"/>
    </location>
</feature>
<dbReference type="Proteomes" id="UP001501005">
    <property type="component" value="Unassembled WGS sequence"/>
</dbReference>
<feature type="compositionally biased region" description="Basic and acidic residues" evidence="1">
    <location>
        <begin position="393"/>
        <end position="404"/>
    </location>
</feature>
<dbReference type="PANTHER" id="PTHR21581:SF33">
    <property type="entry name" value="D-ALANYL-D-ALANINE CARBOXYPEPTIDASE DACB"/>
    <property type="match status" value="1"/>
</dbReference>
<keyword evidence="5" id="KW-0378">Hydrolase</keyword>
<dbReference type="EMBL" id="BAAAHG010000010">
    <property type="protein sequence ID" value="GAA0909387.1"/>
    <property type="molecule type" value="Genomic_DNA"/>
</dbReference>
<dbReference type="RefSeq" id="WP_344048712.1">
    <property type="nucleotide sequence ID" value="NZ_BAAAHG010000010.1"/>
</dbReference>
<dbReference type="InterPro" id="IPR001967">
    <property type="entry name" value="Peptidase_S11_N"/>
</dbReference>
<feature type="compositionally biased region" description="Low complexity" evidence="1">
    <location>
        <begin position="32"/>
        <end position="41"/>
    </location>
</feature>
<protein>
    <submittedName>
        <fullName evidence="5">D-alanyl-D-alanine carboxypeptidase</fullName>
    </submittedName>
</protein>
<dbReference type="Pfam" id="PF00768">
    <property type="entry name" value="Peptidase_S11"/>
    <property type="match status" value="1"/>
</dbReference>
<evidence type="ECO:0000259" key="4">
    <source>
        <dbReference type="Pfam" id="PF00768"/>
    </source>
</evidence>
<dbReference type="GO" id="GO:0004180">
    <property type="term" value="F:carboxypeptidase activity"/>
    <property type="evidence" value="ECO:0007669"/>
    <property type="project" value="UniProtKB-KW"/>
</dbReference>
<evidence type="ECO:0000313" key="6">
    <source>
        <dbReference type="Proteomes" id="UP001501005"/>
    </source>
</evidence>
<dbReference type="SUPFAM" id="SSF56601">
    <property type="entry name" value="beta-lactamase/transpeptidase-like"/>
    <property type="match status" value="1"/>
</dbReference>
<gene>
    <name evidence="5" type="ORF">GCM10009549_17640</name>
</gene>
<evidence type="ECO:0000256" key="2">
    <source>
        <dbReference type="SAM" id="Phobius"/>
    </source>
</evidence>
<sequence>MKTGLRSRAVASACALCTAGVLALAPPAAAVDPAPVRPSAPGQRKATVPPPDLLQKGGTQVRLRAGAPALPDVSALSWLVADADTGEVLAAHDAHRRLPPASTLKTLFALTVLPAFPAGVRHTVSAKELAGIGEGSSLVGVVEGHTYRVADLWHGVFLNSGNDAVHVLAALNGGWEHTARQMERKARSLGALDTTVVSPDGYDAEGQVSSAYDLAVFGRAGLRDPDFTRYCSTAYASFPGHDGTTYRIANTNRLLTGADGVEPYPGLLGIKNGYTSKAGNTLIAAARRGGRTLVVTVMNPQKGNGLTVYEEARELLDWGFDAAGHVDPVGSLDALRPVSHAGAEAVGSAGSRAASPAGSDWRGPSTVASALGVSAGTLLLGLVGVTARRYVRSRRDGDGTRRTDGPGPRTHGTHRPGG</sequence>
<accession>A0ABP3YX63</accession>
<feature type="transmembrane region" description="Helical" evidence="2">
    <location>
        <begin position="367"/>
        <end position="387"/>
    </location>
</feature>
<feature type="domain" description="Peptidase S11 D-alanyl-D-alanine carboxypeptidase A N-terminal" evidence="4">
    <location>
        <begin position="69"/>
        <end position="300"/>
    </location>
</feature>
<keyword evidence="2" id="KW-0812">Transmembrane</keyword>
<comment type="caution">
    <text evidence="5">The sequence shown here is derived from an EMBL/GenBank/DDBJ whole genome shotgun (WGS) entry which is preliminary data.</text>
</comment>
<evidence type="ECO:0000256" key="3">
    <source>
        <dbReference type="SAM" id="SignalP"/>
    </source>
</evidence>
<reference evidence="6" key="1">
    <citation type="journal article" date="2019" name="Int. J. Syst. Evol. Microbiol.">
        <title>The Global Catalogue of Microorganisms (GCM) 10K type strain sequencing project: providing services to taxonomists for standard genome sequencing and annotation.</title>
        <authorList>
            <consortium name="The Broad Institute Genomics Platform"/>
            <consortium name="The Broad Institute Genome Sequencing Center for Infectious Disease"/>
            <person name="Wu L."/>
            <person name="Ma J."/>
        </authorList>
    </citation>
    <scope>NUCLEOTIDE SEQUENCE [LARGE SCALE GENOMIC DNA]</scope>
    <source>
        <strain evidence="6">JCM 10673</strain>
    </source>
</reference>
<organism evidence="5 6">
    <name type="scientific">Streptomyces thermoalcalitolerans</name>
    <dbReference type="NCBI Taxonomy" id="65605"/>
    <lineage>
        <taxon>Bacteria</taxon>
        <taxon>Bacillati</taxon>
        <taxon>Actinomycetota</taxon>
        <taxon>Actinomycetes</taxon>
        <taxon>Kitasatosporales</taxon>
        <taxon>Streptomycetaceae</taxon>
        <taxon>Streptomyces</taxon>
    </lineage>
</organism>
<feature type="chain" id="PRO_5046570489" evidence="3">
    <location>
        <begin position="31"/>
        <end position="418"/>
    </location>
</feature>
<keyword evidence="5" id="KW-0121">Carboxypeptidase</keyword>
<keyword evidence="6" id="KW-1185">Reference proteome</keyword>
<dbReference type="InterPro" id="IPR012338">
    <property type="entry name" value="Beta-lactam/transpept-like"/>
</dbReference>
<keyword evidence="2" id="KW-0472">Membrane</keyword>
<evidence type="ECO:0000256" key="1">
    <source>
        <dbReference type="SAM" id="MobiDB-lite"/>
    </source>
</evidence>
<proteinExistence type="predicted"/>
<name>A0ABP3YX63_9ACTN</name>
<feature type="region of interest" description="Disordered" evidence="1">
    <location>
        <begin position="32"/>
        <end position="53"/>
    </location>
</feature>
<keyword evidence="5" id="KW-0645">Protease</keyword>
<dbReference type="Gene3D" id="3.40.710.10">
    <property type="entry name" value="DD-peptidase/beta-lactamase superfamily"/>
    <property type="match status" value="1"/>
</dbReference>
<evidence type="ECO:0000313" key="5">
    <source>
        <dbReference type="EMBL" id="GAA0909387.1"/>
    </source>
</evidence>
<keyword evidence="2" id="KW-1133">Transmembrane helix</keyword>
<feature type="signal peptide" evidence="3">
    <location>
        <begin position="1"/>
        <end position="30"/>
    </location>
</feature>
<keyword evidence="3" id="KW-0732">Signal</keyword>
<dbReference type="PANTHER" id="PTHR21581">
    <property type="entry name" value="D-ALANYL-D-ALANINE CARBOXYPEPTIDASE"/>
    <property type="match status" value="1"/>
</dbReference>